<accession>A0A2S4KYU3</accession>
<keyword evidence="3" id="KW-1185">Reference proteome</keyword>
<comment type="caution">
    <text evidence="2">The sequence shown here is derived from an EMBL/GenBank/DDBJ whole genome shotgun (WGS) entry which is preliminary data.</text>
</comment>
<gene>
    <name evidence="2" type="ORF">TPAR_04465</name>
</gene>
<evidence type="ECO:0000313" key="3">
    <source>
        <dbReference type="Proteomes" id="UP000237481"/>
    </source>
</evidence>
<name>A0A2S4KYU3_9HYPO</name>
<dbReference type="EMBL" id="PKSG01000450">
    <property type="protein sequence ID" value="POR35345.1"/>
    <property type="molecule type" value="Genomic_DNA"/>
</dbReference>
<sequence>EAKRDRLSRQIRLLSSLPNPPHNIPLTPGRLLIQTSIIKPPGRPSSIAIYRLVRFLVRRLLLSCLQHASSDLWRLRRGEPDHWPRCGPFTRRRPTESSTRLKPPRSFSRPCPTTPRSSSTASQNGAGPAKPLRPSWPNTRTKWSSRTRCISSSSTWTRCRQ</sequence>
<feature type="non-terminal residue" evidence="2">
    <location>
        <position position="1"/>
    </location>
</feature>
<feature type="region of interest" description="Disordered" evidence="1">
    <location>
        <begin position="83"/>
        <end position="146"/>
    </location>
</feature>
<dbReference type="AlphaFoldDB" id="A0A2S4KYU3"/>
<organism evidence="2 3">
    <name type="scientific">Tolypocladium paradoxum</name>
    <dbReference type="NCBI Taxonomy" id="94208"/>
    <lineage>
        <taxon>Eukaryota</taxon>
        <taxon>Fungi</taxon>
        <taxon>Dikarya</taxon>
        <taxon>Ascomycota</taxon>
        <taxon>Pezizomycotina</taxon>
        <taxon>Sordariomycetes</taxon>
        <taxon>Hypocreomycetidae</taxon>
        <taxon>Hypocreales</taxon>
        <taxon>Ophiocordycipitaceae</taxon>
        <taxon>Tolypocladium</taxon>
    </lineage>
</organism>
<proteinExistence type="predicted"/>
<dbReference type="Proteomes" id="UP000237481">
    <property type="component" value="Unassembled WGS sequence"/>
</dbReference>
<reference evidence="2 3" key="1">
    <citation type="submission" date="2018-01" db="EMBL/GenBank/DDBJ databases">
        <title>Harnessing the power of phylogenomics to disentangle the directionality and signatures of interkingdom host jumping in the parasitic fungal genus Tolypocladium.</title>
        <authorList>
            <person name="Quandt C.A."/>
            <person name="Patterson W."/>
            <person name="Spatafora J.W."/>
        </authorList>
    </citation>
    <scope>NUCLEOTIDE SEQUENCE [LARGE SCALE GENOMIC DNA]</scope>
    <source>
        <strain evidence="2 3">NRBC 100945</strain>
    </source>
</reference>
<evidence type="ECO:0000313" key="2">
    <source>
        <dbReference type="EMBL" id="POR35345.1"/>
    </source>
</evidence>
<feature type="compositionally biased region" description="Low complexity" evidence="1">
    <location>
        <begin position="104"/>
        <end position="120"/>
    </location>
</feature>
<protein>
    <submittedName>
        <fullName evidence="2">Uncharacterized protein</fullName>
    </submittedName>
</protein>
<evidence type="ECO:0000256" key="1">
    <source>
        <dbReference type="SAM" id="MobiDB-lite"/>
    </source>
</evidence>